<evidence type="ECO:0000313" key="1">
    <source>
        <dbReference type="EMBL" id="SEQ07307.1"/>
    </source>
</evidence>
<evidence type="ECO:0000313" key="2">
    <source>
        <dbReference type="Proteomes" id="UP000181998"/>
    </source>
</evidence>
<proteinExistence type="predicted"/>
<dbReference type="AlphaFoldDB" id="A0A1H9D1R7"/>
<name>A0A1H9D1R7_9PROT</name>
<organism evidence="1 2">
    <name type="scientific">Nitrosomonas ureae</name>
    <dbReference type="NCBI Taxonomy" id="44577"/>
    <lineage>
        <taxon>Bacteria</taxon>
        <taxon>Pseudomonadati</taxon>
        <taxon>Pseudomonadota</taxon>
        <taxon>Betaproteobacteria</taxon>
        <taxon>Nitrosomonadales</taxon>
        <taxon>Nitrosomonadaceae</taxon>
        <taxon>Nitrosomonas</taxon>
    </lineage>
</organism>
<reference evidence="2" key="1">
    <citation type="submission" date="2016-10" db="EMBL/GenBank/DDBJ databases">
        <authorList>
            <person name="Varghese N."/>
            <person name="Submissions S."/>
        </authorList>
    </citation>
    <scope>NUCLEOTIDE SEQUENCE [LARGE SCALE GENOMIC DNA]</scope>
    <source>
        <strain evidence="2">Nm9</strain>
    </source>
</reference>
<sequence length="286" mass="31850">MTTSLKMTKPVERRAIVTPFGIRFWDPALDSQVHDGLTVTAIPLEGGGKARLGLRTASGIYAFHGLPGFHDLEYPVDAANLNSSPPYMRRFIVRVVDNWNRFLSIAFSVNLPFPSIYPTNSSNKLPGFYLFSAPTRPNIPTLAIVRARLIEKPSSTTVVKPAANAVLEIQESNNRMWYGIADENGSVTVLFPYPTFTGASSIRLSPPAEKWHQHWGITIRIRYAPARLDMFPGSPIPELRSILNQPQAVLWPNSTAFAENLSTTLTFGEELILRTDMQSVLWIQPS</sequence>
<dbReference type="EMBL" id="FOFX01000018">
    <property type="protein sequence ID" value="SEQ07307.1"/>
    <property type="molecule type" value="Genomic_DNA"/>
</dbReference>
<accession>A0A1H9D1R7</accession>
<dbReference type="Proteomes" id="UP000181998">
    <property type="component" value="Unassembled WGS sequence"/>
</dbReference>
<dbReference type="OrthoDB" id="9149022at2"/>
<dbReference type="RefSeq" id="WP_074720745.1">
    <property type="nucleotide sequence ID" value="NZ_FOFX01000018.1"/>
</dbReference>
<protein>
    <submittedName>
        <fullName evidence="1">Uncharacterized protein</fullName>
    </submittedName>
</protein>
<gene>
    <name evidence="1" type="ORF">SAMN05421510_101844</name>
</gene>